<dbReference type="Proteomes" id="UP000678276">
    <property type="component" value="Unassembled WGS sequence"/>
</dbReference>
<evidence type="ECO:0000313" key="3">
    <source>
        <dbReference type="Proteomes" id="UP000678276"/>
    </source>
</evidence>
<accession>A0ABS4BE90</accession>
<feature type="transmembrane region" description="Helical" evidence="1">
    <location>
        <begin position="44"/>
        <end position="63"/>
    </location>
</feature>
<evidence type="ECO:0000256" key="1">
    <source>
        <dbReference type="SAM" id="Phobius"/>
    </source>
</evidence>
<dbReference type="EMBL" id="JAGJCF010000003">
    <property type="protein sequence ID" value="MBP0615058.1"/>
    <property type="molecule type" value="Genomic_DNA"/>
</dbReference>
<comment type="caution">
    <text evidence="2">The sequence shown here is derived from an EMBL/GenBank/DDBJ whole genome shotgun (WGS) entry which is preliminary data.</text>
</comment>
<gene>
    <name evidence="2" type="ORF">J6595_05640</name>
</gene>
<keyword evidence="3" id="KW-1185">Reference proteome</keyword>
<evidence type="ECO:0000313" key="2">
    <source>
        <dbReference type="EMBL" id="MBP0615058.1"/>
    </source>
</evidence>
<name>A0ABS4BE90_9HYPH</name>
<reference evidence="2 3" key="1">
    <citation type="submission" date="2021-04" db="EMBL/GenBank/DDBJ databases">
        <title>Whole genome sequence of Jiella sp. KSK16Y-1.</title>
        <authorList>
            <person name="Tuo L."/>
        </authorList>
    </citation>
    <scope>NUCLEOTIDE SEQUENCE [LARGE SCALE GENOMIC DNA]</scope>
    <source>
        <strain evidence="2 3">KSK16Y-1</strain>
    </source>
</reference>
<proteinExistence type="predicted"/>
<sequence length="64" mass="6972">MHGTAMTFCMAGCGKALDDWNRKRTNGDIKENGDNPMQEIAKDVLSLVAISGFLFAFSLIIHAV</sequence>
<keyword evidence="1" id="KW-0472">Membrane</keyword>
<organism evidence="2 3">
    <name type="scientific">Jiella mangrovi</name>
    <dbReference type="NCBI Taxonomy" id="2821407"/>
    <lineage>
        <taxon>Bacteria</taxon>
        <taxon>Pseudomonadati</taxon>
        <taxon>Pseudomonadota</taxon>
        <taxon>Alphaproteobacteria</taxon>
        <taxon>Hyphomicrobiales</taxon>
        <taxon>Aurantimonadaceae</taxon>
        <taxon>Jiella</taxon>
    </lineage>
</organism>
<keyword evidence="1" id="KW-1133">Transmembrane helix</keyword>
<protein>
    <submittedName>
        <fullName evidence="2">Uncharacterized protein</fullName>
    </submittedName>
</protein>
<keyword evidence="1" id="KW-0812">Transmembrane</keyword>